<dbReference type="PANTHER" id="PTHR35372:SF2">
    <property type="entry name" value="SF3 HELICASE DOMAIN-CONTAINING PROTEIN"/>
    <property type="match status" value="1"/>
</dbReference>
<keyword evidence="1" id="KW-0378">Hydrolase</keyword>
<accession>A0AAW5ZUC0</accession>
<dbReference type="InterPro" id="IPR014820">
    <property type="entry name" value="PriCT_1"/>
</dbReference>
<dbReference type="SMART" id="SM00943">
    <property type="entry name" value="Prim-Pol"/>
    <property type="match status" value="1"/>
</dbReference>
<evidence type="ECO:0000313" key="4">
    <source>
        <dbReference type="EMBL" id="MDB0573092.1"/>
    </source>
</evidence>
<dbReference type="Pfam" id="PF09250">
    <property type="entry name" value="Prim-Pol"/>
    <property type="match status" value="1"/>
</dbReference>
<sequence length="285" mass="30762">MNVDLNLNEETQSVRDAAIALASRGWRVFPLHAMTGTECSCGKPDCHSPAKHPITKHGFKDASTDIAKIENWFGPGRNANVGIATGTVSALFVLDIDPCNGGDESFKRLCQEYGELPPTPTVCTGGDGTHYYFRLPDGACIKSSASQLDPGLDVRGEGGYVVAPPSTHVSSKQYRWASGRSPKELPLAMPPEWLVKRICHKPLKSCASTPAGWAKILEEGVSEGGRNTTATRLAGYLFRRGHLASVVLAILRLANARNHPPLPDAELETIVLSIAQRELNRKARA</sequence>
<feature type="domain" description="DNA primase/polymerase bifunctional N-terminal" evidence="3">
    <location>
        <begin position="18"/>
        <end position="194"/>
    </location>
</feature>
<name>A0AAW5ZUC0_RALSL</name>
<dbReference type="PANTHER" id="PTHR35372">
    <property type="entry name" value="ATP BINDING PROTEIN-RELATED"/>
    <property type="match status" value="1"/>
</dbReference>
<feature type="domain" description="Primase C-terminal 1" evidence="2">
    <location>
        <begin position="215"/>
        <end position="280"/>
    </location>
</feature>
<dbReference type="Pfam" id="PF08708">
    <property type="entry name" value="PriCT_1"/>
    <property type="match status" value="1"/>
</dbReference>
<dbReference type="AlphaFoldDB" id="A0AAW5ZUC0"/>
<evidence type="ECO:0000259" key="2">
    <source>
        <dbReference type="SMART" id="SM00942"/>
    </source>
</evidence>
<evidence type="ECO:0000259" key="3">
    <source>
        <dbReference type="SMART" id="SM00943"/>
    </source>
</evidence>
<dbReference type="Proteomes" id="UP001144050">
    <property type="component" value="Unassembled WGS sequence"/>
</dbReference>
<protein>
    <submittedName>
        <fullName evidence="4">Bifunctional DNA primase/polymerase</fullName>
    </submittedName>
</protein>
<organism evidence="4 5">
    <name type="scientific">Ralstonia solanacearum</name>
    <name type="common">Pseudomonas solanacearum</name>
    <dbReference type="NCBI Taxonomy" id="305"/>
    <lineage>
        <taxon>Bacteria</taxon>
        <taxon>Pseudomonadati</taxon>
        <taxon>Pseudomonadota</taxon>
        <taxon>Betaproteobacteria</taxon>
        <taxon>Burkholderiales</taxon>
        <taxon>Burkholderiaceae</taxon>
        <taxon>Ralstonia</taxon>
        <taxon>Ralstonia solanacearum species complex</taxon>
    </lineage>
</organism>
<dbReference type="EMBL" id="JAIVFG010000041">
    <property type="protein sequence ID" value="MDB0573092.1"/>
    <property type="molecule type" value="Genomic_DNA"/>
</dbReference>
<dbReference type="RefSeq" id="WP_271657089.1">
    <property type="nucleotide sequence ID" value="NZ_JAIVFG010000041.1"/>
</dbReference>
<evidence type="ECO:0000256" key="1">
    <source>
        <dbReference type="ARBA" id="ARBA00022801"/>
    </source>
</evidence>
<comment type="caution">
    <text evidence="4">The sequence shown here is derived from an EMBL/GenBank/DDBJ whole genome shotgun (WGS) entry which is preliminary data.</text>
</comment>
<dbReference type="GO" id="GO:0016787">
    <property type="term" value="F:hydrolase activity"/>
    <property type="evidence" value="ECO:0007669"/>
    <property type="project" value="UniProtKB-KW"/>
</dbReference>
<evidence type="ECO:0000313" key="5">
    <source>
        <dbReference type="Proteomes" id="UP001144050"/>
    </source>
</evidence>
<dbReference type="CDD" id="cd04859">
    <property type="entry name" value="Prim_Pol"/>
    <property type="match status" value="1"/>
</dbReference>
<dbReference type="InterPro" id="IPR051620">
    <property type="entry name" value="ORF904-like_C"/>
</dbReference>
<reference evidence="4" key="1">
    <citation type="submission" date="2021-09" db="EMBL/GenBank/DDBJ databases">
        <title>Genomic analysis of Ralstonia spp.</title>
        <authorList>
            <person name="Aburjaile F."/>
            <person name="Ariute J.C."/>
            <person name="Pais A.K.L."/>
            <person name="Albuquerque G.M.R."/>
            <person name="Silva A.M.F."/>
            <person name="Brenig B."/>
            <person name="Azevedo V."/>
            <person name="Matiuzzi M."/>
            <person name="Ramos R."/>
            <person name="Goes-Neto A."/>
            <person name="Soares S."/>
            <person name="Iseppon A.M.B."/>
            <person name="Souza E."/>
            <person name="Gama M."/>
        </authorList>
    </citation>
    <scope>NUCLEOTIDE SEQUENCE</scope>
    <source>
        <strain evidence="4">CCRMRs91</strain>
    </source>
</reference>
<dbReference type="InterPro" id="IPR015330">
    <property type="entry name" value="DNA_primase/pol_bifunc_N"/>
</dbReference>
<dbReference type="SUPFAM" id="SSF56747">
    <property type="entry name" value="Prim-pol domain"/>
    <property type="match status" value="1"/>
</dbReference>
<dbReference type="SMART" id="SM00942">
    <property type="entry name" value="PriCT_1"/>
    <property type="match status" value="1"/>
</dbReference>
<gene>
    <name evidence="4" type="ORF">LBW59_20260</name>
</gene>
<proteinExistence type="predicted"/>